<protein>
    <submittedName>
        <fullName evidence="3">LGFP repeat-containing protein</fullName>
    </submittedName>
</protein>
<dbReference type="AlphaFoldDB" id="A0A5S5CTG2"/>
<keyword evidence="4" id="KW-1185">Reference proteome</keyword>
<dbReference type="Pfam" id="PF08310">
    <property type="entry name" value="LGFP"/>
    <property type="match status" value="4"/>
</dbReference>
<reference evidence="3 4" key="1">
    <citation type="submission" date="2019-07" db="EMBL/GenBank/DDBJ databases">
        <title>Genomic Encyclopedia of Archaeal and Bacterial Type Strains, Phase II (KMG-II): from individual species to whole genera.</title>
        <authorList>
            <person name="Goeker M."/>
        </authorList>
    </citation>
    <scope>NUCLEOTIDE SEQUENCE [LARGE SCALE GENOMIC DNA]</scope>
    <source>
        <strain evidence="3 4">DSM 46842</strain>
    </source>
</reference>
<evidence type="ECO:0000259" key="2">
    <source>
        <dbReference type="Pfam" id="PF11350"/>
    </source>
</evidence>
<proteinExistence type="predicted"/>
<evidence type="ECO:0000313" key="3">
    <source>
        <dbReference type="EMBL" id="TYP86404.1"/>
    </source>
</evidence>
<name>A0A5S5CTG2_9ACTN</name>
<comment type="caution">
    <text evidence="3">The sequence shown here is derived from an EMBL/GenBank/DDBJ whole genome shotgun (WGS) entry which is preliminary data.</text>
</comment>
<dbReference type="SUPFAM" id="SSF55486">
    <property type="entry name" value="Metalloproteases ('zincins'), catalytic domain"/>
    <property type="match status" value="1"/>
</dbReference>
<dbReference type="Proteomes" id="UP000322499">
    <property type="component" value="Unassembled WGS sequence"/>
</dbReference>
<organism evidence="3 4">
    <name type="scientific">Blastococcus xanthinilyticus</name>
    <dbReference type="NCBI Taxonomy" id="1564164"/>
    <lineage>
        <taxon>Bacteria</taxon>
        <taxon>Bacillati</taxon>
        <taxon>Actinomycetota</taxon>
        <taxon>Actinomycetes</taxon>
        <taxon>Geodermatophilales</taxon>
        <taxon>Geodermatophilaceae</taxon>
        <taxon>Blastococcus</taxon>
    </lineage>
</organism>
<dbReference type="Pfam" id="PF11350">
    <property type="entry name" value="DUF3152"/>
    <property type="match status" value="1"/>
</dbReference>
<feature type="chain" id="PRO_5024359513" evidence="1">
    <location>
        <begin position="28"/>
        <end position="420"/>
    </location>
</feature>
<evidence type="ECO:0000313" key="4">
    <source>
        <dbReference type="Proteomes" id="UP000322499"/>
    </source>
</evidence>
<keyword evidence="1" id="KW-0732">Signal</keyword>
<dbReference type="InterPro" id="IPR013207">
    <property type="entry name" value="LGFP"/>
</dbReference>
<accession>A0A5S5CTG2</accession>
<dbReference type="RefSeq" id="WP_166533789.1">
    <property type="nucleotide sequence ID" value="NZ_VNHW01000009.1"/>
</dbReference>
<evidence type="ECO:0000256" key="1">
    <source>
        <dbReference type="SAM" id="SignalP"/>
    </source>
</evidence>
<dbReference type="InterPro" id="IPR022603">
    <property type="entry name" value="DUF3152"/>
</dbReference>
<gene>
    <name evidence="3" type="ORF">BD833_1093</name>
</gene>
<dbReference type="EMBL" id="VNHW01000009">
    <property type="protein sequence ID" value="TYP86404.1"/>
    <property type="molecule type" value="Genomic_DNA"/>
</dbReference>
<feature type="signal peptide" evidence="1">
    <location>
        <begin position="1"/>
        <end position="27"/>
    </location>
</feature>
<sequence>MSRAARLLLTVLVTLAAVAVFPSTASAAERTVTYTVSTRGAVAGDLGHFTAIAREVLTDPRGWSLGGTVAFEQVGSGSDFDLILAAPSVIAAASPGCSAQWSCRVGRSVYINDERWRFGTSSWPHGLAAYQRYVIQHEVGHWVGIPHTDCPSAGRTAWVMQQQSISLQGCLANVYPVLEERAAAGQRLGVSVAWSPVEQQYRALGGPGGFMGPPITWEHPTAGVGRYQSYAGGYGGGGIYWHPSLGAHEVYGDIYERWGALGAEHGVMGFPLTGERATEGVGRYQSFAGWWGVGGIYWRADLGAHEVYGDIYKRWSALDAEHGVLGFPLTGERATVGQGRYQTFTGRFGESGIYWRPDLGAHEVYGAIYRRWASLGAEHGVLGYPVSGEYDVDGGRRSDFEGGYIRWDRATNTTEVVTGG</sequence>
<feature type="domain" description="DUF3152" evidence="2">
    <location>
        <begin position="28"/>
        <end position="168"/>
    </location>
</feature>